<reference evidence="2 3" key="1">
    <citation type="journal article" date="2019" name="mSystems">
        <title>Diverse, abundant and novel viruses infecting the marine abundant Roseobacter RCA lineage.</title>
        <authorList>
            <person name="Zhang Z.F."/>
            <person name="Chen F."/>
            <person name="Chu X."/>
            <person name="Zhang H."/>
            <person name="Luo H.W."/>
            <person name="Zhai Z.Q."/>
            <person name="Yang M.Y."/>
            <person name="Zhao Y.L."/>
        </authorList>
    </citation>
    <scope>NUCLEOTIDE SEQUENCE [LARGE SCALE GENOMIC DNA]</scope>
</reference>
<protein>
    <submittedName>
        <fullName evidence="2">Putative structural protein</fullName>
    </submittedName>
</protein>
<feature type="compositionally biased region" description="Polar residues" evidence="1">
    <location>
        <begin position="198"/>
        <end position="208"/>
    </location>
</feature>
<gene>
    <name evidence="2" type="ORF">CRP4_gp42</name>
</gene>
<dbReference type="Proteomes" id="UP000424671">
    <property type="component" value="Segment"/>
</dbReference>
<evidence type="ECO:0000313" key="2">
    <source>
        <dbReference type="EMBL" id="QBQ72651.1"/>
    </source>
</evidence>
<proteinExistence type="predicted"/>
<feature type="region of interest" description="Disordered" evidence="1">
    <location>
        <begin position="180"/>
        <end position="210"/>
    </location>
</feature>
<name>A0A646QW73_9CAUD</name>
<sequence length="714" mass="78059">MPQKLTQRVVNTFIKGLVTEAGELTFPPDASVDELNCDLRRDGSRRRRKGIAKETNSVLSSFTVSDAAITATGTWSNVGGQSGLEFLVFQNGATLYFYNKAEAPFSANLEAHTVNLATYETSGGVGASEAKCTFTSLKGALLVVSPSINPIYIERDNVGETLTVTQIDFRTRDFDWQGDTSTYTEDDASPSDERKYDAQNTGWNTGNGAPTDLTKRLTHPWYSGKDATGAYDAAEWDKIYTGTSLTGNGHYILDFFNKNRSSVSGVSGLTTEVETSRFSTVANFSGRAFYAGLNSAKNTDIILFSQLITDFDKLGECLQQNDPTSEYISDLLDTDGGAIRIAGAVGIKVLYVIDASLYIFADNGVWRIEGIDGVFTPTAFAVKKVTDVGIVDASSFIVADGSPIWWSRNGIHTLDFDAASGRPVESNLTLTTIQTYWDAIPNESKSKLKTSFDSVNKRAYWAWPDQGEDVESKINNVLVLDAALRAFYPWRIEDAGVNTDCVIDFEFYSGFGASLSALDVVTSTGDDVVTSAGDDVISQQVANVSTGSPAIIAIIRDSATNKITMGSFSGDDFLDWGTTNYSSYAEAGYDFMGDLLLQKTAPYVTTYMRLTETAWEGNEETGYQPDNPSSMLVSSFWDFRSTSSSTPQQAYRFKRMPVVNSSNLLDFNHPESVIVTRMKLRGKGRSMRLKFESEQGKDFILLGFSVLGGVNSKF</sequence>
<evidence type="ECO:0000313" key="3">
    <source>
        <dbReference type="Proteomes" id="UP000424671"/>
    </source>
</evidence>
<dbReference type="EMBL" id="MK613346">
    <property type="protein sequence ID" value="QBQ72651.1"/>
    <property type="molecule type" value="Genomic_DNA"/>
</dbReference>
<accession>A0A646QW73</accession>
<evidence type="ECO:0000256" key="1">
    <source>
        <dbReference type="SAM" id="MobiDB-lite"/>
    </source>
</evidence>
<organism evidence="2 3">
    <name type="scientific">Roseobacter phage CRP-4</name>
    <dbReference type="NCBI Taxonomy" id="2559283"/>
    <lineage>
        <taxon>Viruses</taxon>
        <taxon>Duplodnaviria</taxon>
        <taxon>Heunggongvirae</taxon>
        <taxon>Uroviricota</taxon>
        <taxon>Caudoviricetes</taxon>
        <taxon>Zobellviridae</taxon>
        <taxon>Cobavirinae</taxon>
        <taxon>Veravirus</taxon>
    </lineage>
</organism>